<comment type="similarity">
    <text evidence="1 7">Belongs to the thymidine/pyrimidine-nucleoside phosphorylase family.</text>
</comment>
<dbReference type="InterPro" id="IPR017872">
    <property type="entry name" value="Pyrmidine_PPase_CS"/>
</dbReference>
<evidence type="ECO:0000259" key="8">
    <source>
        <dbReference type="SMART" id="SM00941"/>
    </source>
</evidence>
<comment type="function">
    <text evidence="7">The enzymes which catalyze the reversible phosphorolysis of pyrimidine nucleosides are involved in the degradation of these compounds and in their utilization as carbon and energy sources, or in the rescue of pyrimidine bases for nucleotide synthesis.</text>
</comment>
<protein>
    <recommendedName>
        <fullName evidence="3 7">Thymidine phosphorylase</fullName>
        <ecNumber evidence="3 7">2.4.2.4</ecNumber>
    </recommendedName>
    <alternativeName>
        <fullName evidence="7">TdRPase</fullName>
    </alternativeName>
</protein>
<organism evidence="9 10">
    <name type="scientific">Pelomonas dachongensis</name>
    <dbReference type="NCBI Taxonomy" id="3299029"/>
    <lineage>
        <taxon>Bacteria</taxon>
        <taxon>Pseudomonadati</taxon>
        <taxon>Pseudomonadota</taxon>
        <taxon>Betaproteobacteria</taxon>
        <taxon>Burkholderiales</taxon>
        <taxon>Sphaerotilaceae</taxon>
        <taxon>Roseateles</taxon>
    </lineage>
</organism>
<gene>
    <name evidence="7 9" type="primary">deoA</name>
    <name evidence="9" type="ORF">ACG02S_09110</name>
</gene>
<dbReference type="HAMAP" id="MF_01628">
    <property type="entry name" value="Thymid_phosp"/>
    <property type="match status" value="1"/>
</dbReference>
<evidence type="ECO:0000313" key="10">
    <source>
        <dbReference type="Proteomes" id="UP001606300"/>
    </source>
</evidence>
<dbReference type="NCBIfam" id="TIGR02644">
    <property type="entry name" value="Y_phosphoryl"/>
    <property type="match status" value="1"/>
</dbReference>
<dbReference type="InterPro" id="IPR013102">
    <property type="entry name" value="PYNP_C"/>
</dbReference>
<dbReference type="Proteomes" id="UP001606300">
    <property type="component" value="Unassembled WGS sequence"/>
</dbReference>
<dbReference type="NCBIfam" id="TIGR02643">
    <property type="entry name" value="T_phosphoryl"/>
    <property type="match status" value="1"/>
</dbReference>
<keyword evidence="4 7" id="KW-0328">Glycosyltransferase</keyword>
<keyword evidence="10" id="KW-1185">Reference proteome</keyword>
<dbReference type="Pfam" id="PF02885">
    <property type="entry name" value="Glycos_trans_3N"/>
    <property type="match status" value="1"/>
</dbReference>
<evidence type="ECO:0000313" key="9">
    <source>
        <dbReference type="EMBL" id="MFG6414053.1"/>
    </source>
</evidence>
<dbReference type="Pfam" id="PF07831">
    <property type="entry name" value="PYNP_C"/>
    <property type="match status" value="1"/>
</dbReference>
<dbReference type="Pfam" id="PF00591">
    <property type="entry name" value="Glycos_transf_3"/>
    <property type="match status" value="1"/>
</dbReference>
<evidence type="ECO:0000256" key="5">
    <source>
        <dbReference type="ARBA" id="ARBA00022679"/>
    </source>
</evidence>
<dbReference type="PANTHER" id="PTHR10515">
    <property type="entry name" value="THYMIDINE PHOSPHORYLASE"/>
    <property type="match status" value="1"/>
</dbReference>
<proteinExistence type="inferred from homology"/>
<feature type="domain" description="Pyrimidine nucleoside phosphorylase C-terminal" evidence="8">
    <location>
        <begin position="347"/>
        <end position="421"/>
    </location>
</feature>
<dbReference type="InterPro" id="IPR018090">
    <property type="entry name" value="Pyrmidine_PPas_bac/euk"/>
</dbReference>
<dbReference type="NCBIfam" id="NF004490">
    <property type="entry name" value="PRK05820.1"/>
    <property type="match status" value="1"/>
</dbReference>
<dbReference type="PANTHER" id="PTHR10515:SF0">
    <property type="entry name" value="THYMIDINE PHOSPHORYLASE"/>
    <property type="match status" value="1"/>
</dbReference>
<evidence type="ECO:0000256" key="4">
    <source>
        <dbReference type="ARBA" id="ARBA00022676"/>
    </source>
</evidence>
<comment type="catalytic activity">
    <reaction evidence="6 7">
        <text>thymidine + phosphate = 2-deoxy-alpha-D-ribose 1-phosphate + thymine</text>
        <dbReference type="Rhea" id="RHEA:16037"/>
        <dbReference type="ChEBI" id="CHEBI:17748"/>
        <dbReference type="ChEBI" id="CHEBI:17821"/>
        <dbReference type="ChEBI" id="CHEBI:43474"/>
        <dbReference type="ChEBI" id="CHEBI:57259"/>
        <dbReference type="EC" id="2.4.2.4"/>
    </reaction>
</comment>
<comment type="caution">
    <text evidence="9">The sequence shown here is derived from an EMBL/GenBank/DDBJ whole genome shotgun (WGS) entry which is preliminary data.</text>
</comment>
<dbReference type="InterPro" id="IPR013465">
    <property type="entry name" value="Thymidine_Pase"/>
</dbReference>
<dbReference type="Gene3D" id="3.90.1170.30">
    <property type="entry name" value="Pyrimidine nucleoside phosphorylase-like, C-terminal domain"/>
    <property type="match status" value="1"/>
</dbReference>
<comment type="pathway">
    <text evidence="7">Pyrimidine metabolism; dTMP biosynthesis via salvage pathway; dTMP from thymine: step 1/2.</text>
</comment>
<dbReference type="InterPro" id="IPR017459">
    <property type="entry name" value="Glycosyl_Trfase_fam3_N_dom"/>
</dbReference>
<name>A0ABW7EN20_9BURK</name>
<dbReference type="InterPro" id="IPR000053">
    <property type="entry name" value="Thymidine/pyrmidine_PPase"/>
</dbReference>
<dbReference type="Gene3D" id="1.20.970.10">
    <property type="entry name" value="Transferase, Pyrimidine Nucleoside Phosphorylase, Chain C"/>
    <property type="match status" value="1"/>
</dbReference>
<evidence type="ECO:0000256" key="7">
    <source>
        <dbReference type="HAMAP-Rule" id="MF_01628"/>
    </source>
</evidence>
<dbReference type="EC" id="2.4.2.4" evidence="3 7"/>
<dbReference type="RefSeq" id="WP_394470119.1">
    <property type="nucleotide sequence ID" value="NZ_JBIGHY010000002.1"/>
</dbReference>
<evidence type="ECO:0000256" key="6">
    <source>
        <dbReference type="ARBA" id="ARBA00048550"/>
    </source>
</evidence>
<evidence type="ECO:0000256" key="1">
    <source>
        <dbReference type="ARBA" id="ARBA00006915"/>
    </source>
</evidence>
<dbReference type="Gene3D" id="3.40.1030.10">
    <property type="entry name" value="Nucleoside phosphorylase/phosphoribosyltransferase catalytic domain"/>
    <property type="match status" value="1"/>
</dbReference>
<sequence>MLAQEIIRAKRDGHALNALQIQNFVDGLTHNSWSEGQVAALGMAVFLRGMGRDEAVLLTRAMMNSGRVMRWPDMPGPVLDKHSSGGVGDKVSLMLAPMVAACGGYVPMIAGRGLGHTGGTVDKLEAIPGYTTTPDPARFDQIVRSLGCAIIGQTADLAPADKRFYATRDVTATVESVPLITASILSKKLAAGLEGLAMDIKCGNGAFASTPEFAKELAESIVAVAGGAGLRTRALITDMNQVLGTDVGNSLEVIETIHYLTGKHREPRLHEVTLALCAEMLVLGNLAADTAAARVKLQAALDSGAAAEKFAQMVVALGGPADLMERPDAYLTAAPVVKPVPSPRDGVITTMSTRDLGVAIVELGGGRRKAGDAIDMRVGFSGVQPLGTRVAAGQPLALIHAADDAAADRAIGAYLAACTLGDVDVAATPMIMAEVG</sequence>
<dbReference type="InterPro" id="IPR036566">
    <property type="entry name" value="PYNP-like_C_sf"/>
</dbReference>
<dbReference type="InterPro" id="IPR000312">
    <property type="entry name" value="Glycosyl_Trfase_fam3"/>
</dbReference>
<dbReference type="SMART" id="SM00941">
    <property type="entry name" value="PYNP_C"/>
    <property type="match status" value="1"/>
</dbReference>
<evidence type="ECO:0000256" key="2">
    <source>
        <dbReference type="ARBA" id="ARBA00011738"/>
    </source>
</evidence>
<reference evidence="9 10" key="1">
    <citation type="submission" date="2024-09" db="EMBL/GenBank/DDBJ databases">
        <title>Novel species of the genus Pelomonas and Roseateles isolated from streams.</title>
        <authorList>
            <person name="Lu H."/>
        </authorList>
    </citation>
    <scope>NUCLEOTIDE SEQUENCE [LARGE SCALE GENOMIC DNA]</scope>
    <source>
        <strain evidence="9 10">DC23W</strain>
    </source>
</reference>
<dbReference type="SUPFAM" id="SSF52418">
    <property type="entry name" value="Nucleoside phosphorylase/phosphoribosyltransferase catalytic domain"/>
    <property type="match status" value="1"/>
</dbReference>
<dbReference type="EMBL" id="JBIGHY010000002">
    <property type="protein sequence ID" value="MFG6414053.1"/>
    <property type="molecule type" value="Genomic_DNA"/>
</dbReference>
<dbReference type="PIRSF" id="PIRSF000478">
    <property type="entry name" value="TP_PyNP"/>
    <property type="match status" value="1"/>
</dbReference>
<accession>A0ABW7EN20</accession>
<keyword evidence="5 7" id="KW-0808">Transferase</keyword>
<dbReference type="SUPFAM" id="SSF47648">
    <property type="entry name" value="Nucleoside phosphorylase/phosphoribosyltransferase N-terminal domain"/>
    <property type="match status" value="1"/>
</dbReference>
<dbReference type="SUPFAM" id="SSF54680">
    <property type="entry name" value="Pyrimidine nucleoside phosphorylase C-terminal domain"/>
    <property type="match status" value="1"/>
</dbReference>
<dbReference type="GO" id="GO:0009032">
    <property type="term" value="F:thymidine phosphorylase activity"/>
    <property type="evidence" value="ECO:0007669"/>
    <property type="project" value="UniProtKB-EC"/>
</dbReference>
<dbReference type="InterPro" id="IPR035902">
    <property type="entry name" value="Nuc_phospho_transferase"/>
</dbReference>
<evidence type="ECO:0000256" key="3">
    <source>
        <dbReference type="ARBA" id="ARBA00011892"/>
    </source>
</evidence>
<dbReference type="PROSITE" id="PS00647">
    <property type="entry name" value="THYMID_PHOSPHORYLASE"/>
    <property type="match status" value="1"/>
</dbReference>
<comment type="subunit">
    <text evidence="2 7">Homodimer.</text>
</comment>
<dbReference type="InterPro" id="IPR036320">
    <property type="entry name" value="Glycosyl_Trfase_fam3_N_dom_sf"/>
</dbReference>